<feature type="compositionally biased region" description="Basic and acidic residues" evidence="7">
    <location>
        <begin position="591"/>
        <end position="600"/>
    </location>
</feature>
<evidence type="ECO:0008006" key="12">
    <source>
        <dbReference type="Google" id="ProtNLM"/>
    </source>
</evidence>
<feature type="region of interest" description="Disordered" evidence="7">
    <location>
        <begin position="522"/>
        <end position="600"/>
    </location>
</feature>
<evidence type="ECO:0000259" key="9">
    <source>
        <dbReference type="PROSITE" id="PS50982"/>
    </source>
</evidence>
<keyword evidence="2" id="KW-0805">Transcription regulation</keyword>
<dbReference type="InterPro" id="IPR037472">
    <property type="entry name" value="MBD8"/>
</dbReference>
<dbReference type="EMBL" id="JAEACU010000009">
    <property type="protein sequence ID" value="KAH7518608.1"/>
    <property type="molecule type" value="Genomic_DNA"/>
</dbReference>
<dbReference type="Gene3D" id="3.30.160.60">
    <property type="entry name" value="Classic Zinc Finger"/>
    <property type="match status" value="1"/>
</dbReference>
<keyword evidence="6" id="KW-0479">Metal-binding</keyword>
<evidence type="ECO:0000259" key="8">
    <source>
        <dbReference type="PROSITE" id="PS50157"/>
    </source>
</evidence>
<dbReference type="GO" id="GO:0003677">
    <property type="term" value="F:DNA binding"/>
    <property type="evidence" value="ECO:0007669"/>
    <property type="project" value="UniProtKB-KW"/>
</dbReference>
<evidence type="ECO:0000313" key="11">
    <source>
        <dbReference type="Proteomes" id="UP000813462"/>
    </source>
</evidence>
<keyword evidence="6" id="KW-0862">Zinc</keyword>
<evidence type="ECO:0000256" key="5">
    <source>
        <dbReference type="ARBA" id="ARBA00023242"/>
    </source>
</evidence>
<dbReference type="GO" id="GO:0008270">
    <property type="term" value="F:zinc ion binding"/>
    <property type="evidence" value="ECO:0007669"/>
    <property type="project" value="UniProtKB-KW"/>
</dbReference>
<keyword evidence="4" id="KW-0804">Transcription</keyword>
<keyword evidence="6" id="KW-0863">Zinc-finger</keyword>
<evidence type="ECO:0000256" key="4">
    <source>
        <dbReference type="ARBA" id="ARBA00023163"/>
    </source>
</evidence>
<feature type="domain" description="MBD" evidence="9">
    <location>
        <begin position="273"/>
        <end position="346"/>
    </location>
</feature>
<dbReference type="PANTHER" id="PTHR37701">
    <property type="entry name" value="METHYL-CPG-BINDING DOMAIN-CONTAINING PROTEIN 8"/>
    <property type="match status" value="1"/>
</dbReference>
<evidence type="ECO:0000256" key="7">
    <source>
        <dbReference type="SAM" id="MobiDB-lite"/>
    </source>
</evidence>
<feature type="domain" description="C2H2-type" evidence="8">
    <location>
        <begin position="450"/>
        <end position="477"/>
    </location>
</feature>
<accession>A0A978UUQ8</accession>
<keyword evidence="3" id="KW-0238">DNA-binding</keyword>
<feature type="domain" description="C2H2-type" evidence="8">
    <location>
        <begin position="403"/>
        <end position="431"/>
    </location>
</feature>
<gene>
    <name evidence="10" type="ORF">FEM48_Zijuj09G0189300</name>
</gene>
<reference evidence="10" key="1">
    <citation type="journal article" date="2021" name="Front. Plant Sci.">
        <title>Chromosome-Scale Genome Assembly for Chinese Sour Jujube and Insights Into Its Genome Evolution and Domestication Signature.</title>
        <authorList>
            <person name="Shen L.-Y."/>
            <person name="Luo H."/>
            <person name="Wang X.-L."/>
            <person name="Wang X.-M."/>
            <person name="Qiu X.-J."/>
            <person name="Liu H."/>
            <person name="Zhou S.-S."/>
            <person name="Jia K.-H."/>
            <person name="Nie S."/>
            <person name="Bao Y.-T."/>
            <person name="Zhang R.-G."/>
            <person name="Yun Q.-Z."/>
            <person name="Chai Y.-H."/>
            <person name="Lu J.-Y."/>
            <person name="Li Y."/>
            <person name="Zhao S.-W."/>
            <person name="Mao J.-F."/>
            <person name="Jia S.-G."/>
            <person name="Mao Y.-M."/>
        </authorList>
    </citation>
    <scope>NUCLEOTIDE SEQUENCE</scope>
    <source>
        <strain evidence="10">AT0</strain>
        <tissue evidence="10">Leaf</tissue>
    </source>
</reference>
<protein>
    <recommendedName>
        <fullName evidence="12">Methyl-CpG-binding domain-containing protein 8</fullName>
    </recommendedName>
</protein>
<sequence length="912" mass="101459">MAMVVSSNPSPPPPQPSLKLHSSLLAHIDTSTLSQSELHSLSLCSSSAFDLRRTDQLVVPKIDRSLFNESAGSRRQTYSRPRRSQSSSPTSSSSVAAIAPTGHRRRVAGLLPVPKLPPVPADDPERNENRAILNHLKHLISQDPKFDYVELSPPSLSASMVEIGENPVEYRSIGVFEGRGEMGLPSFGGERKRKRGRKPKVKVLNLETQGYLGLEMVNRNGVAVDLLSLANMEDPYGEELKRRTFGLDSEEKLLGFMRELSGQWGSRRKKRKIVDASEFGDALPVGWKLLLGLKRKEGRAWIYCRRYISPTGQHFICCKDVASYLQSFGISSTRPNGQRDENIPEYRPTAESQHAGLTYWDGDQKQDINSSLPLSTNISNEQEKEIALLGMENLAEVQIHDLFECHKCSMTFDEKDSYLQHLLSFHQRTTRRYRLGSSVGDGVIIKDGKYECQFCHKVFLERRRYNGHVGIHVRNYVRRVEELPVPIRQKRIQSPPRDDLPSTSRISKMDALIEIAQSSILENATAGPNERSKSGSAPDQPHPISSPEIPASNSDQEMNFDSPLSEQELEGRMIKKENDPEDSAHMSADGSMEKPSDRSEIVDVKMDACLDDTNLFPIKKQDGNASKTFSGKEGLAFIIHELNKSCFEREGASESGGVSPSGHHVICDVDSEANINENDNLERVSPVEINNKGNEMKVDVDSSNDRPTNDIMTDSIQKTSEGKELQGGVSDSSMSMVQQSHCFPPFDAASDKPEVSNPQLEHSLAQSVLENVRLGMVWLGEQVSGVDQKNENITGFEELRLDELEAMKYNFETVQESLPLQEVPIELTSTVEMEGEFGSSVQFVSEDVMLNVDGRHQLTTVCVWCGVEFNHETVDSELQPDSVGFMCPNCKAKISGQLNVLDSGSPVHPHSL</sequence>
<dbReference type="Proteomes" id="UP000813462">
    <property type="component" value="Unassembled WGS sequence"/>
</dbReference>
<evidence type="ECO:0000313" key="10">
    <source>
        <dbReference type="EMBL" id="KAH7518608.1"/>
    </source>
</evidence>
<feature type="compositionally biased region" description="Basic and acidic residues" evidence="7">
    <location>
        <begin position="569"/>
        <end position="584"/>
    </location>
</feature>
<organism evidence="10 11">
    <name type="scientific">Ziziphus jujuba var. spinosa</name>
    <dbReference type="NCBI Taxonomy" id="714518"/>
    <lineage>
        <taxon>Eukaryota</taxon>
        <taxon>Viridiplantae</taxon>
        <taxon>Streptophyta</taxon>
        <taxon>Embryophyta</taxon>
        <taxon>Tracheophyta</taxon>
        <taxon>Spermatophyta</taxon>
        <taxon>Magnoliopsida</taxon>
        <taxon>eudicotyledons</taxon>
        <taxon>Gunneridae</taxon>
        <taxon>Pentapetalae</taxon>
        <taxon>rosids</taxon>
        <taxon>fabids</taxon>
        <taxon>Rosales</taxon>
        <taxon>Rhamnaceae</taxon>
        <taxon>Paliureae</taxon>
        <taxon>Ziziphus</taxon>
    </lineage>
</organism>
<comment type="caution">
    <text evidence="10">The sequence shown here is derived from an EMBL/GenBank/DDBJ whole genome shotgun (WGS) entry which is preliminary data.</text>
</comment>
<evidence type="ECO:0000256" key="2">
    <source>
        <dbReference type="ARBA" id="ARBA00023015"/>
    </source>
</evidence>
<dbReference type="GO" id="GO:0005634">
    <property type="term" value="C:nucleus"/>
    <property type="evidence" value="ECO:0007669"/>
    <property type="project" value="UniProtKB-SubCell"/>
</dbReference>
<dbReference type="InterPro" id="IPR001739">
    <property type="entry name" value="Methyl_CpG_DNA-bd"/>
</dbReference>
<feature type="compositionally biased region" description="Low complexity" evidence="7">
    <location>
        <begin position="73"/>
        <end position="94"/>
    </location>
</feature>
<proteinExistence type="predicted"/>
<dbReference type="InterPro" id="IPR016177">
    <property type="entry name" value="DNA-bd_dom_sf"/>
</dbReference>
<keyword evidence="5" id="KW-0539">Nucleus</keyword>
<feature type="compositionally biased region" description="Polar residues" evidence="7">
    <location>
        <begin position="551"/>
        <end position="565"/>
    </location>
</feature>
<dbReference type="SUPFAM" id="SSF54171">
    <property type="entry name" value="DNA-binding domain"/>
    <property type="match status" value="1"/>
</dbReference>
<evidence type="ECO:0000256" key="6">
    <source>
        <dbReference type="PROSITE-ProRule" id="PRU00042"/>
    </source>
</evidence>
<dbReference type="PROSITE" id="PS50157">
    <property type="entry name" value="ZINC_FINGER_C2H2_2"/>
    <property type="match status" value="2"/>
</dbReference>
<dbReference type="AlphaFoldDB" id="A0A978UUQ8"/>
<dbReference type="PROSITE" id="PS00028">
    <property type="entry name" value="ZINC_FINGER_C2H2_1"/>
    <property type="match status" value="2"/>
</dbReference>
<comment type="subcellular location">
    <subcellularLocation>
        <location evidence="1">Nucleus</location>
    </subcellularLocation>
</comment>
<name>A0A978UUQ8_ZIZJJ</name>
<evidence type="ECO:0000256" key="3">
    <source>
        <dbReference type="ARBA" id="ARBA00023125"/>
    </source>
</evidence>
<dbReference type="PROSITE" id="PS50982">
    <property type="entry name" value="MBD"/>
    <property type="match status" value="1"/>
</dbReference>
<dbReference type="InterPro" id="IPR013087">
    <property type="entry name" value="Znf_C2H2_type"/>
</dbReference>
<dbReference type="SMART" id="SM00355">
    <property type="entry name" value="ZnF_C2H2"/>
    <property type="match status" value="2"/>
</dbReference>
<dbReference type="PANTHER" id="PTHR37701:SF19">
    <property type="entry name" value="METHYL-CPG-BINDING DOMAIN PROTEIN"/>
    <property type="match status" value="1"/>
</dbReference>
<feature type="region of interest" description="Disordered" evidence="7">
    <location>
        <begin position="70"/>
        <end position="126"/>
    </location>
</feature>
<evidence type="ECO:0000256" key="1">
    <source>
        <dbReference type="ARBA" id="ARBA00004123"/>
    </source>
</evidence>